<name>A0A8E6B3I2_9BACT</name>
<sequence>MILKYQEKYDSPLSSLNKDKVNSSSLSWRVFLTEFMDLDIFSEFQMNSGWDSEKNYKLINKMPAVYATFSERNDFTSTSFILINIPKFDRQNSPPATRVQSSIIDQSIIVAYVPFIKEMWTQPSKYADSTELQNVISQSLTSGKHFDNIIVLQLNGEIYSLTAEQFNGRLLNQIANMKY</sequence>
<evidence type="ECO:0000313" key="2">
    <source>
        <dbReference type="Proteomes" id="UP000676194"/>
    </source>
</evidence>
<keyword evidence="2" id="KW-1185">Reference proteome</keyword>
<gene>
    <name evidence="1" type="ORF">KIH39_22120</name>
</gene>
<organism evidence="1 2">
    <name type="scientific">Telmatocola sphagniphila</name>
    <dbReference type="NCBI Taxonomy" id="1123043"/>
    <lineage>
        <taxon>Bacteria</taxon>
        <taxon>Pseudomonadati</taxon>
        <taxon>Planctomycetota</taxon>
        <taxon>Planctomycetia</taxon>
        <taxon>Gemmatales</taxon>
        <taxon>Gemmataceae</taxon>
    </lineage>
</organism>
<proteinExistence type="predicted"/>
<evidence type="ECO:0000313" key="1">
    <source>
        <dbReference type="EMBL" id="QVL31515.1"/>
    </source>
</evidence>
<accession>A0A8E6B3I2</accession>
<dbReference type="EMBL" id="CP074694">
    <property type="protein sequence ID" value="QVL31515.1"/>
    <property type="molecule type" value="Genomic_DNA"/>
</dbReference>
<dbReference type="Proteomes" id="UP000676194">
    <property type="component" value="Chromosome"/>
</dbReference>
<dbReference type="RefSeq" id="WP_213495467.1">
    <property type="nucleotide sequence ID" value="NZ_CP074694.1"/>
</dbReference>
<dbReference type="KEGG" id="tsph:KIH39_22120"/>
<dbReference type="AlphaFoldDB" id="A0A8E6B3I2"/>
<protein>
    <submittedName>
        <fullName evidence="1">Uncharacterized protein</fullName>
    </submittedName>
</protein>
<reference evidence="1" key="1">
    <citation type="submission" date="2021-05" db="EMBL/GenBank/DDBJ databases">
        <title>Complete genome sequence of the cellulolytic planctomycete Telmatocola sphagniphila SP2T and characterization of the first cellulase from planctomycetes.</title>
        <authorList>
            <person name="Rakitin A.L."/>
            <person name="Beletsky A.V."/>
            <person name="Naumoff D.G."/>
            <person name="Kulichevskaya I.S."/>
            <person name="Mardanov A.V."/>
            <person name="Ravin N.V."/>
            <person name="Dedysh S.N."/>
        </authorList>
    </citation>
    <scope>NUCLEOTIDE SEQUENCE</scope>
    <source>
        <strain evidence="1">SP2T</strain>
    </source>
</reference>